<evidence type="ECO:0000313" key="10">
    <source>
        <dbReference type="Proteomes" id="UP000003019"/>
    </source>
</evidence>
<dbReference type="PANTHER" id="PTHR33992">
    <property type="entry name" value="RIBONUCLEASE P PROTEIN COMPONENT"/>
    <property type="match status" value="1"/>
</dbReference>
<dbReference type="Proteomes" id="UP000003019">
    <property type="component" value="Unassembled WGS sequence"/>
</dbReference>
<dbReference type="OrthoDB" id="398329at2"/>
<dbReference type="EC" id="3.1.26.5" evidence="7 8"/>
<evidence type="ECO:0000256" key="1">
    <source>
        <dbReference type="ARBA" id="ARBA00002663"/>
    </source>
</evidence>
<dbReference type="GO" id="GO:0030677">
    <property type="term" value="C:ribonuclease P complex"/>
    <property type="evidence" value="ECO:0007669"/>
    <property type="project" value="TreeGrafter"/>
</dbReference>
<keyword evidence="5 7" id="KW-0378">Hydrolase</keyword>
<dbReference type="GO" id="GO:0000049">
    <property type="term" value="F:tRNA binding"/>
    <property type="evidence" value="ECO:0007669"/>
    <property type="project" value="UniProtKB-UniRule"/>
</dbReference>
<evidence type="ECO:0000256" key="6">
    <source>
        <dbReference type="ARBA" id="ARBA00022884"/>
    </source>
</evidence>
<dbReference type="RefSeq" id="WP_009118751.1">
    <property type="nucleotide sequence ID" value="NZ_JH164926.1"/>
</dbReference>
<comment type="similarity">
    <text evidence="7">Belongs to the RnpA family.</text>
</comment>
<dbReference type="InterPro" id="IPR014721">
    <property type="entry name" value="Ribsml_uS5_D2-typ_fold_subgr"/>
</dbReference>
<gene>
    <name evidence="7 9" type="primary">rnpA</name>
    <name evidence="9" type="ORF">HMPREF9371_1057</name>
</gene>
<comment type="caution">
    <text evidence="9">The sequence shown here is derived from an EMBL/GenBank/DDBJ whole genome shotgun (WGS) entry which is preliminary data.</text>
</comment>
<dbReference type="PANTHER" id="PTHR33992:SF1">
    <property type="entry name" value="RIBONUCLEASE P PROTEIN COMPONENT"/>
    <property type="match status" value="1"/>
</dbReference>
<sequence>MDRGFGKRYRLLKTEEFSSVFALRRLNSKTAVQVWQIPNGLPHPRLGLAVPKKTAKRANRRNYMKRAVREWFRLNRHRLAANDIVVRVRQPFNAAGRAEVWRQLDQAVEHKHHG</sequence>
<organism evidence="9 10">
    <name type="scientific">Neisseria shayeganii 871</name>
    <dbReference type="NCBI Taxonomy" id="1032488"/>
    <lineage>
        <taxon>Bacteria</taxon>
        <taxon>Pseudomonadati</taxon>
        <taxon>Pseudomonadota</taxon>
        <taxon>Betaproteobacteria</taxon>
        <taxon>Neisseriales</taxon>
        <taxon>Neisseriaceae</taxon>
        <taxon>Neisseria</taxon>
    </lineage>
</organism>
<name>G4CHG8_9NEIS</name>
<dbReference type="PROSITE" id="PS00648">
    <property type="entry name" value="RIBONUCLEASE_P"/>
    <property type="match status" value="1"/>
</dbReference>
<protein>
    <recommendedName>
        <fullName evidence="7 8">Ribonuclease P protein component</fullName>
        <shortName evidence="7">RNase P protein</shortName>
        <shortName evidence="7">RNaseP protein</shortName>
        <ecNumber evidence="7 8">3.1.26.5</ecNumber>
    </recommendedName>
    <alternativeName>
        <fullName evidence="7">Protein C5</fullName>
    </alternativeName>
</protein>
<dbReference type="GO" id="GO:0004526">
    <property type="term" value="F:ribonuclease P activity"/>
    <property type="evidence" value="ECO:0007669"/>
    <property type="project" value="UniProtKB-UniRule"/>
</dbReference>
<comment type="function">
    <text evidence="1 7">RNaseP catalyzes the removal of the 5'-leader sequence from pre-tRNA to produce the mature 5'-terminus. It can also cleave other RNA substrates such as 4.5S RNA. The protein component plays an auxiliary but essential role in vivo by binding to the 5'-leader sequence and broadening the substrate specificity of the ribozyme.</text>
</comment>
<dbReference type="AlphaFoldDB" id="G4CHG8"/>
<dbReference type="InterPro" id="IPR020568">
    <property type="entry name" value="Ribosomal_Su5_D2-typ_SF"/>
</dbReference>
<accession>G4CHG8</accession>
<dbReference type="GO" id="GO:0001682">
    <property type="term" value="P:tRNA 5'-leader removal"/>
    <property type="evidence" value="ECO:0007669"/>
    <property type="project" value="UniProtKB-UniRule"/>
</dbReference>
<dbReference type="GO" id="GO:0042781">
    <property type="term" value="F:3'-tRNA processing endoribonuclease activity"/>
    <property type="evidence" value="ECO:0007669"/>
    <property type="project" value="TreeGrafter"/>
</dbReference>
<dbReference type="Pfam" id="PF00825">
    <property type="entry name" value="Ribonuclease_P"/>
    <property type="match status" value="1"/>
</dbReference>
<proteinExistence type="inferred from homology"/>
<keyword evidence="2 7" id="KW-0819">tRNA processing</keyword>
<dbReference type="SUPFAM" id="SSF54211">
    <property type="entry name" value="Ribosomal protein S5 domain 2-like"/>
    <property type="match status" value="1"/>
</dbReference>
<keyword evidence="4 7" id="KW-0255">Endonuclease</keyword>
<comment type="subunit">
    <text evidence="7">Consists of a catalytic RNA component (M1 or rnpB) and a protein subunit.</text>
</comment>
<keyword evidence="6 7" id="KW-0694">RNA-binding</keyword>
<dbReference type="InterPro" id="IPR020539">
    <property type="entry name" value="RNase_P_CS"/>
</dbReference>
<evidence type="ECO:0000256" key="5">
    <source>
        <dbReference type="ARBA" id="ARBA00022801"/>
    </source>
</evidence>
<dbReference type="STRING" id="1032488.HMPREF9371_1057"/>
<evidence type="ECO:0000256" key="2">
    <source>
        <dbReference type="ARBA" id="ARBA00022694"/>
    </source>
</evidence>
<keyword evidence="10" id="KW-1185">Reference proteome</keyword>
<dbReference type="EMBL" id="AGAY01000040">
    <property type="protein sequence ID" value="EGY52724.1"/>
    <property type="molecule type" value="Genomic_DNA"/>
</dbReference>
<keyword evidence="3 7" id="KW-0540">Nuclease</keyword>
<evidence type="ECO:0000256" key="7">
    <source>
        <dbReference type="HAMAP-Rule" id="MF_00227"/>
    </source>
</evidence>
<evidence type="ECO:0000256" key="3">
    <source>
        <dbReference type="ARBA" id="ARBA00022722"/>
    </source>
</evidence>
<evidence type="ECO:0000256" key="4">
    <source>
        <dbReference type="ARBA" id="ARBA00022759"/>
    </source>
</evidence>
<dbReference type="InterPro" id="IPR000100">
    <property type="entry name" value="RNase_P"/>
</dbReference>
<reference evidence="9 10" key="1">
    <citation type="submission" date="2011-05" db="EMBL/GenBank/DDBJ databases">
        <authorList>
            <person name="Muzny D."/>
            <person name="Qin X."/>
            <person name="Deng J."/>
            <person name="Jiang H."/>
            <person name="Liu Y."/>
            <person name="Qu J."/>
            <person name="Song X.-Z."/>
            <person name="Zhang L."/>
            <person name="Thornton R."/>
            <person name="Coyle M."/>
            <person name="Francisco L."/>
            <person name="Jackson L."/>
            <person name="Javaid M."/>
            <person name="Korchina V."/>
            <person name="Kovar C."/>
            <person name="Mata R."/>
            <person name="Mathew T."/>
            <person name="Ngo R."/>
            <person name="Nguyen L."/>
            <person name="Nguyen N."/>
            <person name="Okwuonu G."/>
            <person name="Ongeri F."/>
            <person name="Pham C."/>
            <person name="Simmons D."/>
            <person name="Wilczek-Boney K."/>
            <person name="Hale W."/>
            <person name="Jakkamsetti A."/>
            <person name="Pham P."/>
            <person name="Ruth R."/>
            <person name="San Lucas F."/>
            <person name="Warren J."/>
            <person name="Zhang J."/>
            <person name="Zhao Z."/>
            <person name="Zhou C."/>
            <person name="Zhu D."/>
            <person name="Lee S."/>
            <person name="Bess C."/>
            <person name="Blankenburg K."/>
            <person name="Forbes L."/>
            <person name="Fu Q."/>
            <person name="Gubbala S."/>
            <person name="Hirani K."/>
            <person name="Jayaseelan J.C."/>
            <person name="Lara F."/>
            <person name="Munidasa M."/>
            <person name="Palculict T."/>
            <person name="Patil S."/>
            <person name="Pu L.-L."/>
            <person name="Saada N."/>
            <person name="Tang L."/>
            <person name="Weissenberger G."/>
            <person name="Zhu Y."/>
            <person name="Hemphill L."/>
            <person name="Shang Y."/>
            <person name="Youmans B."/>
            <person name="Ayvaz T."/>
            <person name="Ross M."/>
            <person name="Santibanez J."/>
            <person name="Aqrawi P."/>
            <person name="Gross S."/>
            <person name="Joshi V."/>
            <person name="Fowler G."/>
            <person name="Nazareth L."/>
            <person name="Reid J."/>
            <person name="Worley K."/>
            <person name="Petrosino J."/>
            <person name="Highlander S."/>
            <person name="Gibbs R."/>
        </authorList>
    </citation>
    <scope>NUCLEOTIDE SEQUENCE [LARGE SCALE GENOMIC DNA]</scope>
    <source>
        <strain evidence="9 10">871</strain>
    </source>
</reference>
<evidence type="ECO:0000256" key="8">
    <source>
        <dbReference type="NCBIfam" id="TIGR00188"/>
    </source>
</evidence>
<evidence type="ECO:0000313" key="9">
    <source>
        <dbReference type="EMBL" id="EGY52724.1"/>
    </source>
</evidence>
<dbReference type="PATRIC" id="fig|1032488.3.peg.994"/>
<dbReference type="HOGENOM" id="CLU_117179_11_2_4"/>
<dbReference type="HAMAP" id="MF_00227">
    <property type="entry name" value="RNase_P"/>
    <property type="match status" value="1"/>
</dbReference>
<dbReference type="NCBIfam" id="TIGR00188">
    <property type="entry name" value="rnpA"/>
    <property type="match status" value="1"/>
</dbReference>
<comment type="catalytic activity">
    <reaction evidence="7">
        <text>Endonucleolytic cleavage of RNA, removing 5'-extranucleotides from tRNA precursor.</text>
        <dbReference type="EC" id="3.1.26.5"/>
    </reaction>
</comment>
<dbReference type="Gene3D" id="3.30.230.10">
    <property type="match status" value="1"/>
</dbReference>